<dbReference type="PANTHER" id="PTHR10652">
    <property type="entry name" value="ADENYLYL CYCLASE-ASSOCIATED PROTEIN"/>
    <property type="match status" value="1"/>
</dbReference>
<dbReference type="InterPro" id="IPR016098">
    <property type="entry name" value="CAP/MinC_C"/>
</dbReference>
<dbReference type="SUPFAM" id="SSF69340">
    <property type="entry name" value="C-terminal domain of adenylylcyclase associated protein"/>
    <property type="match status" value="1"/>
</dbReference>
<sequence length="498" mass="54530">MITNAKTRRENGPEGRLERLLARFTPYVCRKGSDMLRLETATSRLEKTLGVSNSCDQTHEDTDDSDGQSATLQEVLAPLIHEYLSLSHELGGQVAQQASLRIYRSAGILHGIYRVYTNAVYGSASAVSDAFSALECFMIDNSAPLHVLEGSLSQVVALRDTGRGTNVLNHLSMVSEGAAALGWVMAGSAAAGYIQDMRDSAQFYADQTAWVHAYMKLLAELQAYVKKYYPEGFTRSSKSQAERKNNDIARTAESGMDAASMGDAAMTPSDASLPEIESPEPINIESVFAELNMGESITSKLRKVNKGEKTQKHAPARPLCGASESPSPCSMVVEEKKTKLPCRKILTGNRWTIENFECENVVIDDLEAVQTVYIFNCKKSTIHLRGKANAIYMDQSTNCGLMVDTLISSIEFTRCSSLTFQVLDYIPTITLDQCSNCQIYLSSNHLNTEIITTKYDSINVHVPDTGCDGDYKECPVPGMLKSTIVDGKLVTSFVEHAG</sequence>
<feature type="region of interest" description="Disordered" evidence="2">
    <location>
        <begin position="255"/>
        <end position="277"/>
    </location>
</feature>
<dbReference type="InterPro" id="IPR036223">
    <property type="entry name" value="CAP_C_sf"/>
</dbReference>
<dbReference type="GO" id="GO:0003779">
    <property type="term" value="F:actin binding"/>
    <property type="evidence" value="ECO:0007669"/>
    <property type="project" value="InterPro"/>
</dbReference>
<dbReference type="InterPro" id="IPR017901">
    <property type="entry name" value="C-CAP_CF_C-like"/>
</dbReference>
<dbReference type="InterPro" id="IPR036222">
    <property type="entry name" value="CAP_N_sf"/>
</dbReference>
<organism evidence="4 5">
    <name type="scientific">Pneumocystis jirovecii (strain RU7)</name>
    <name type="common">Human pneumocystis pneumonia agent</name>
    <dbReference type="NCBI Taxonomy" id="1408657"/>
    <lineage>
        <taxon>Eukaryota</taxon>
        <taxon>Fungi</taxon>
        <taxon>Dikarya</taxon>
        <taxon>Ascomycota</taxon>
        <taxon>Taphrinomycotina</taxon>
        <taxon>Pneumocystomycetes</taxon>
        <taxon>Pneumocystaceae</taxon>
        <taxon>Pneumocystis</taxon>
    </lineage>
</organism>
<dbReference type="GeneID" id="28939010"/>
<dbReference type="GO" id="GO:0007015">
    <property type="term" value="P:actin filament organization"/>
    <property type="evidence" value="ECO:0007669"/>
    <property type="project" value="TreeGrafter"/>
</dbReference>
<comment type="similarity">
    <text evidence="1">Belongs to the CAP family.</text>
</comment>
<dbReference type="STRING" id="1408657.A0A0W4ZVJ7"/>
<dbReference type="Pfam" id="PF08603">
    <property type="entry name" value="CAP_C"/>
    <property type="match status" value="1"/>
</dbReference>
<reference evidence="5" key="1">
    <citation type="journal article" date="2016" name="Nat. Commun.">
        <title>Genome analysis of three Pneumocystis species reveals adaptation mechanisms to life exclusively in mammalian hosts.</title>
        <authorList>
            <person name="Ma L."/>
            <person name="Chen Z."/>
            <person name="Huang D.W."/>
            <person name="Kutty G."/>
            <person name="Ishihara M."/>
            <person name="Wang H."/>
            <person name="Abouelleil A."/>
            <person name="Bishop L."/>
            <person name="Davey E."/>
            <person name="Deng R."/>
            <person name="Deng X."/>
            <person name="Fan L."/>
            <person name="Fantoni G."/>
            <person name="Fitzgerald M."/>
            <person name="Gogineni E."/>
            <person name="Goldberg J.M."/>
            <person name="Handley G."/>
            <person name="Hu X."/>
            <person name="Huber C."/>
            <person name="Jiao X."/>
            <person name="Jones K."/>
            <person name="Levin J.Z."/>
            <person name="Liu Y."/>
            <person name="Macdonald P."/>
            <person name="Melnikov A."/>
            <person name="Raley C."/>
            <person name="Sassi M."/>
            <person name="Sherman B.T."/>
            <person name="Song X."/>
            <person name="Sykes S."/>
            <person name="Tran B."/>
            <person name="Walsh L."/>
            <person name="Xia Y."/>
            <person name="Yang J."/>
            <person name="Young S."/>
            <person name="Zeng Q."/>
            <person name="Zheng X."/>
            <person name="Stephens R."/>
            <person name="Nusbaum C."/>
            <person name="Birren B.W."/>
            <person name="Azadi P."/>
            <person name="Lempicki R.A."/>
            <person name="Cuomo C.A."/>
            <person name="Kovacs J.A."/>
        </authorList>
    </citation>
    <scope>NUCLEOTIDE SEQUENCE [LARGE SCALE GENOMIC DNA]</scope>
    <source>
        <strain evidence="5">RU7</strain>
    </source>
</reference>
<dbReference type="InterPro" id="IPR001837">
    <property type="entry name" value="Adenylate_cyclase-assoc_CAP"/>
</dbReference>
<dbReference type="GO" id="GO:0008179">
    <property type="term" value="F:adenylate cyclase binding"/>
    <property type="evidence" value="ECO:0007669"/>
    <property type="project" value="TreeGrafter"/>
</dbReference>
<dbReference type="Proteomes" id="UP000053447">
    <property type="component" value="Unassembled WGS sequence"/>
</dbReference>
<dbReference type="SUPFAM" id="SSF101278">
    <property type="entry name" value="N-terminal domain of adenylylcyclase associated protein, CAP"/>
    <property type="match status" value="1"/>
</dbReference>
<dbReference type="RefSeq" id="XP_018231091.1">
    <property type="nucleotide sequence ID" value="XM_018372755.1"/>
</dbReference>
<dbReference type="Pfam" id="PF21938">
    <property type="entry name" value="CAP_N"/>
    <property type="match status" value="1"/>
</dbReference>
<evidence type="ECO:0000256" key="1">
    <source>
        <dbReference type="ARBA" id="ARBA00007659"/>
    </source>
</evidence>
<dbReference type="InterPro" id="IPR053950">
    <property type="entry name" value="CAP_N"/>
</dbReference>
<evidence type="ECO:0000256" key="2">
    <source>
        <dbReference type="SAM" id="MobiDB-lite"/>
    </source>
</evidence>
<protein>
    <recommendedName>
        <fullName evidence="3">C-CAP/cofactor C-like domain-containing protein</fullName>
    </recommendedName>
</protein>
<keyword evidence="5" id="KW-1185">Reference proteome</keyword>
<dbReference type="SMART" id="SM00673">
    <property type="entry name" value="CARP"/>
    <property type="match status" value="2"/>
</dbReference>
<name>A0A0W4ZVJ7_PNEJ7</name>
<dbReference type="EMBL" id="LFWA01000002">
    <property type="protein sequence ID" value="KTW32399.1"/>
    <property type="molecule type" value="Genomic_DNA"/>
</dbReference>
<dbReference type="GO" id="GO:0005737">
    <property type="term" value="C:cytoplasm"/>
    <property type="evidence" value="ECO:0007669"/>
    <property type="project" value="TreeGrafter"/>
</dbReference>
<comment type="caution">
    <text evidence="4">The sequence shown here is derived from an EMBL/GenBank/DDBJ whole genome shotgun (WGS) entry which is preliminary data.</text>
</comment>
<dbReference type="eggNOG" id="KOG2675">
    <property type="taxonomic scope" value="Eukaryota"/>
</dbReference>
<dbReference type="Gene3D" id="1.25.40.330">
    <property type="entry name" value="Adenylate cyclase-associated CAP, N-terminal domain"/>
    <property type="match status" value="1"/>
</dbReference>
<evidence type="ECO:0000259" key="3">
    <source>
        <dbReference type="PROSITE" id="PS51329"/>
    </source>
</evidence>
<dbReference type="VEuPathDB" id="FungiDB:T551_00489"/>
<dbReference type="InterPro" id="IPR006599">
    <property type="entry name" value="CARP_motif"/>
</dbReference>
<gene>
    <name evidence="4" type="ORF">T551_00489</name>
</gene>
<dbReference type="AlphaFoldDB" id="A0A0W4ZVJ7"/>
<evidence type="ECO:0000313" key="5">
    <source>
        <dbReference type="Proteomes" id="UP000053447"/>
    </source>
</evidence>
<feature type="domain" description="C-CAP/cofactor C-like" evidence="3">
    <location>
        <begin position="337"/>
        <end position="476"/>
    </location>
</feature>
<dbReference type="PANTHER" id="PTHR10652:SF0">
    <property type="entry name" value="ADENYLYL CYCLASE-ASSOCIATED PROTEIN"/>
    <property type="match status" value="1"/>
</dbReference>
<dbReference type="OrthoDB" id="77251at2759"/>
<evidence type="ECO:0000313" key="4">
    <source>
        <dbReference type="EMBL" id="KTW32399.1"/>
    </source>
</evidence>
<dbReference type="PROSITE" id="PS51329">
    <property type="entry name" value="C_CAP_COFACTOR_C"/>
    <property type="match status" value="1"/>
</dbReference>
<proteinExistence type="inferred from homology"/>
<dbReference type="Gene3D" id="2.160.20.70">
    <property type="match status" value="1"/>
</dbReference>
<accession>A0A0W4ZVJ7</accession>
<dbReference type="InterPro" id="IPR013912">
    <property type="entry name" value="Adenylate_cyclase-assoc_CAP_C"/>
</dbReference>
<dbReference type="GO" id="GO:0019933">
    <property type="term" value="P:cAMP-mediated signaling"/>
    <property type="evidence" value="ECO:0007669"/>
    <property type="project" value="TreeGrafter"/>
</dbReference>